<evidence type="ECO:0000256" key="6">
    <source>
        <dbReference type="ARBA" id="ARBA00023053"/>
    </source>
</evidence>
<protein>
    <recommendedName>
        <fullName evidence="11">Cation/H+ exchanger transmembrane domain-containing protein</fullName>
    </recommendedName>
</protein>
<keyword evidence="4 10" id="KW-0812">Transmembrane</keyword>
<comment type="subcellular location">
    <subcellularLocation>
        <location evidence="1">Cell membrane</location>
        <topology evidence="1">Multi-pass membrane protein</topology>
    </subcellularLocation>
</comment>
<evidence type="ECO:0000256" key="1">
    <source>
        <dbReference type="ARBA" id="ARBA00004651"/>
    </source>
</evidence>
<keyword evidence="5 10" id="KW-1133">Transmembrane helix</keyword>
<feature type="transmembrane region" description="Helical" evidence="10">
    <location>
        <begin position="181"/>
        <end position="199"/>
    </location>
</feature>
<name>A0A1B0ZJ11_9MICO</name>
<evidence type="ECO:0000256" key="5">
    <source>
        <dbReference type="ARBA" id="ARBA00022989"/>
    </source>
</evidence>
<feature type="transmembrane region" description="Helical" evidence="10">
    <location>
        <begin position="300"/>
        <end position="324"/>
    </location>
</feature>
<feature type="transmembrane region" description="Helical" evidence="10">
    <location>
        <begin position="151"/>
        <end position="175"/>
    </location>
</feature>
<evidence type="ECO:0000256" key="7">
    <source>
        <dbReference type="ARBA" id="ARBA00023065"/>
    </source>
</evidence>
<dbReference type="GO" id="GO:0051453">
    <property type="term" value="P:regulation of intracellular pH"/>
    <property type="evidence" value="ECO:0007669"/>
    <property type="project" value="TreeGrafter"/>
</dbReference>
<feature type="domain" description="Cation/H+ exchanger transmembrane" evidence="11">
    <location>
        <begin position="13"/>
        <end position="446"/>
    </location>
</feature>
<organism evidence="12 13">
    <name type="scientific">Dermabacter vaginalis</name>
    <dbReference type="NCBI Taxonomy" id="1630135"/>
    <lineage>
        <taxon>Bacteria</taxon>
        <taxon>Bacillati</taxon>
        <taxon>Actinomycetota</taxon>
        <taxon>Actinomycetes</taxon>
        <taxon>Micrococcales</taxon>
        <taxon>Dermabacteraceae</taxon>
        <taxon>Dermabacter</taxon>
    </lineage>
</organism>
<dbReference type="Pfam" id="PF00999">
    <property type="entry name" value="Na_H_Exchanger"/>
    <property type="match status" value="1"/>
</dbReference>
<dbReference type="PANTHER" id="PTHR10110">
    <property type="entry name" value="SODIUM/HYDROGEN EXCHANGER"/>
    <property type="match status" value="1"/>
</dbReference>
<evidence type="ECO:0000256" key="10">
    <source>
        <dbReference type="SAM" id="Phobius"/>
    </source>
</evidence>
<keyword evidence="6" id="KW-0915">Sodium</keyword>
<dbReference type="RefSeq" id="WP_065248076.1">
    <property type="nucleotide sequence ID" value="NZ_CP012117.1"/>
</dbReference>
<evidence type="ECO:0000256" key="8">
    <source>
        <dbReference type="ARBA" id="ARBA00023136"/>
    </source>
</evidence>
<dbReference type="KEGG" id="dva:DAD186_14550"/>
<feature type="transmembrane region" description="Helical" evidence="10">
    <location>
        <begin position="270"/>
        <end position="288"/>
    </location>
</feature>
<dbReference type="AlphaFoldDB" id="A0A1B0ZJ11"/>
<keyword evidence="7" id="KW-0406">Ion transport</keyword>
<dbReference type="EMBL" id="CP012117">
    <property type="protein sequence ID" value="ANP28005.1"/>
    <property type="molecule type" value="Genomic_DNA"/>
</dbReference>
<feature type="transmembrane region" description="Helical" evidence="10">
    <location>
        <begin position="111"/>
        <end position="130"/>
    </location>
</feature>
<keyword evidence="9" id="KW-0739">Sodium transport</keyword>
<dbReference type="PANTHER" id="PTHR10110:SF86">
    <property type="entry name" value="SODIUM_HYDROGEN EXCHANGER 7"/>
    <property type="match status" value="1"/>
</dbReference>
<evidence type="ECO:0000259" key="11">
    <source>
        <dbReference type="Pfam" id="PF00999"/>
    </source>
</evidence>
<keyword evidence="3" id="KW-1003">Cell membrane</keyword>
<dbReference type="GO" id="GO:0098719">
    <property type="term" value="P:sodium ion import across plasma membrane"/>
    <property type="evidence" value="ECO:0007669"/>
    <property type="project" value="TreeGrafter"/>
</dbReference>
<evidence type="ECO:0000313" key="12">
    <source>
        <dbReference type="EMBL" id="ANP28005.1"/>
    </source>
</evidence>
<feature type="transmembrane region" description="Helical" evidence="10">
    <location>
        <begin position="54"/>
        <end position="71"/>
    </location>
</feature>
<reference evidence="12 13" key="1">
    <citation type="submission" date="2015-06" db="EMBL/GenBank/DDBJ databases">
        <title>Investigation of pathophysiology for high-risk pregnancy and development of treatment modality based on it.</title>
        <authorList>
            <person name="Kim B.-C."/>
            <person name="Lim S."/>
        </authorList>
    </citation>
    <scope>NUCLEOTIDE SEQUENCE [LARGE SCALE GENOMIC DNA]</scope>
    <source>
        <strain evidence="12 13">AD1-86</strain>
    </source>
</reference>
<evidence type="ECO:0000256" key="2">
    <source>
        <dbReference type="ARBA" id="ARBA00022448"/>
    </source>
</evidence>
<dbReference type="STRING" id="1630135.DAD186_14550"/>
<evidence type="ECO:0000256" key="9">
    <source>
        <dbReference type="ARBA" id="ARBA00023201"/>
    </source>
</evidence>
<sequence length="572" mass="62164">MELIVLALVGLTVLLLSAIFSRRTGIAAPLLLLVLGIIASFVPWVPDVELTNELVLFGILPPILFASGRNVPAIELRRNLKPIAWLSIVMVIVPALVVGITVHALFREISLPLAIALGAAVSPIDAVAATSIGRRLGLPDRIMTLLEGESLFNDAAALVTMRMAVAALAAGFSFVEASIGFLWAVAGGLAIGYVVGRLINWARGRLDDPILVTVATLASPWASYIPAEQVHASGVIAVVVSSVVMTHLAPRSLNAEERTMVRSTWATVSYVLEHAVFLLMGMQITLLVSDSRLSGGMGSVWLMATVVLVVLIVLRAVGVACVVWMSNHREARARALGRTLKGGLSDEGEQRARIRFGENWESESSRWLNRTRADIDYALTEQISPKGGIVLAWAGMRGVVTLAAIQTLPYVAGGQLVQHRETVILVAFLVAVASLLLFGGTLPFIIRATGLAAPGVDERRHEEKMLVRSMLETVNRELGPLADQLIDGEPVPPHVITRLERRMAVLNNRTNTEALRLERDTRDIYWALFTRYLDALRLALEEERSVGAYSHHALRAAEEMLDRFEVNSRSRG</sequence>
<dbReference type="GO" id="GO:0015385">
    <property type="term" value="F:sodium:proton antiporter activity"/>
    <property type="evidence" value="ECO:0007669"/>
    <property type="project" value="InterPro"/>
</dbReference>
<dbReference type="InterPro" id="IPR006153">
    <property type="entry name" value="Cation/H_exchanger_TM"/>
</dbReference>
<feature type="transmembrane region" description="Helical" evidence="10">
    <location>
        <begin position="423"/>
        <end position="446"/>
    </location>
</feature>
<evidence type="ECO:0000256" key="3">
    <source>
        <dbReference type="ARBA" id="ARBA00022475"/>
    </source>
</evidence>
<dbReference type="Proteomes" id="UP000092596">
    <property type="component" value="Chromosome"/>
</dbReference>
<keyword evidence="8 10" id="KW-0472">Membrane</keyword>
<dbReference type="GO" id="GO:0005886">
    <property type="term" value="C:plasma membrane"/>
    <property type="evidence" value="ECO:0007669"/>
    <property type="project" value="UniProtKB-SubCell"/>
</dbReference>
<dbReference type="Gene3D" id="6.10.140.1330">
    <property type="match status" value="1"/>
</dbReference>
<proteinExistence type="predicted"/>
<gene>
    <name evidence="12" type="ORF">DAD186_14550</name>
</gene>
<dbReference type="PATRIC" id="fig|1630135.4.peg.1457"/>
<keyword evidence="2" id="KW-0813">Transport</keyword>
<accession>A0A1B0ZJ11</accession>
<evidence type="ECO:0000313" key="13">
    <source>
        <dbReference type="Proteomes" id="UP000092596"/>
    </source>
</evidence>
<dbReference type="GO" id="GO:0015386">
    <property type="term" value="F:potassium:proton antiporter activity"/>
    <property type="evidence" value="ECO:0007669"/>
    <property type="project" value="TreeGrafter"/>
</dbReference>
<dbReference type="InterPro" id="IPR018422">
    <property type="entry name" value="Cation/H_exchanger_CPA1"/>
</dbReference>
<evidence type="ECO:0000256" key="4">
    <source>
        <dbReference type="ARBA" id="ARBA00022692"/>
    </source>
</evidence>
<feature type="transmembrane region" description="Helical" evidence="10">
    <location>
        <begin position="83"/>
        <end position="105"/>
    </location>
</feature>